<organism evidence="1">
    <name type="scientific">uncultured Microcoleus sp</name>
    <dbReference type="NCBI Taxonomy" id="259945"/>
    <lineage>
        <taxon>Bacteria</taxon>
        <taxon>Bacillati</taxon>
        <taxon>Cyanobacteriota</taxon>
        <taxon>Cyanophyceae</taxon>
        <taxon>Oscillatoriophycideae</taxon>
        <taxon>Oscillatoriales</taxon>
        <taxon>Microcoleaceae</taxon>
        <taxon>Microcoleus</taxon>
        <taxon>environmental samples</taxon>
    </lineage>
</organism>
<gene>
    <name evidence="1" type="ORF">AVDCRST_MAG84-6577</name>
</gene>
<name>A0A6J4PDW6_9CYAN</name>
<proteinExistence type="predicted"/>
<sequence>MIKIRCEQLNKRELFSVVSLLFYDRAFQDFLEAIGAKSNFRHCTSEGFIDMPNGRGYSFKT</sequence>
<dbReference type="AlphaFoldDB" id="A0A6J4PDW6"/>
<reference evidence="1" key="1">
    <citation type="submission" date="2020-02" db="EMBL/GenBank/DDBJ databases">
        <authorList>
            <person name="Meier V. D."/>
        </authorList>
    </citation>
    <scope>NUCLEOTIDE SEQUENCE</scope>
    <source>
        <strain evidence="1">AVDCRST_MAG84</strain>
    </source>
</reference>
<evidence type="ECO:0000313" key="1">
    <source>
        <dbReference type="EMBL" id="CAA9410118.1"/>
    </source>
</evidence>
<protein>
    <submittedName>
        <fullName evidence="1">Uncharacterized protein</fullName>
    </submittedName>
</protein>
<dbReference type="EMBL" id="CADCTZ010001646">
    <property type="protein sequence ID" value="CAA9410118.1"/>
    <property type="molecule type" value="Genomic_DNA"/>
</dbReference>
<accession>A0A6J4PDW6</accession>